<dbReference type="Gene3D" id="1.10.150.130">
    <property type="match status" value="1"/>
</dbReference>
<dbReference type="PANTHER" id="PTHR30349">
    <property type="entry name" value="PHAGE INTEGRASE-RELATED"/>
    <property type="match status" value="1"/>
</dbReference>
<feature type="region of interest" description="Disordered" evidence="3">
    <location>
        <begin position="1"/>
        <end position="49"/>
    </location>
</feature>
<name>A0ABP7ILX9_9ACTN</name>
<dbReference type="Gene3D" id="1.10.443.10">
    <property type="entry name" value="Intergrase catalytic core"/>
    <property type="match status" value="1"/>
</dbReference>
<dbReference type="InterPro" id="IPR050090">
    <property type="entry name" value="Tyrosine_recombinase_XerCD"/>
</dbReference>
<reference evidence="6" key="1">
    <citation type="journal article" date="2019" name="Int. J. Syst. Evol. Microbiol.">
        <title>The Global Catalogue of Microorganisms (GCM) 10K type strain sequencing project: providing services to taxonomists for standard genome sequencing and annotation.</title>
        <authorList>
            <consortium name="The Broad Institute Genomics Platform"/>
            <consortium name="The Broad Institute Genome Sequencing Center for Infectious Disease"/>
            <person name="Wu L."/>
            <person name="Ma J."/>
        </authorList>
    </citation>
    <scope>NUCLEOTIDE SEQUENCE [LARGE SCALE GENOMIC DNA]</scope>
    <source>
        <strain evidence="6">JCM 16908</strain>
    </source>
</reference>
<dbReference type="InterPro" id="IPR011010">
    <property type="entry name" value="DNA_brk_join_enz"/>
</dbReference>
<dbReference type="Gene3D" id="3.30.450.380">
    <property type="match status" value="1"/>
</dbReference>
<organism evidence="5 6">
    <name type="scientific">Sphaerisporangium flaviroseum</name>
    <dbReference type="NCBI Taxonomy" id="509199"/>
    <lineage>
        <taxon>Bacteria</taxon>
        <taxon>Bacillati</taxon>
        <taxon>Actinomycetota</taxon>
        <taxon>Actinomycetes</taxon>
        <taxon>Streptosporangiales</taxon>
        <taxon>Streptosporangiaceae</taxon>
        <taxon>Sphaerisporangium</taxon>
    </lineage>
</organism>
<feature type="domain" description="Tyr recombinase" evidence="4">
    <location>
        <begin position="342"/>
        <end position="539"/>
    </location>
</feature>
<dbReference type="PROSITE" id="PS51898">
    <property type="entry name" value="TYR_RECOMBINASE"/>
    <property type="match status" value="1"/>
</dbReference>
<sequence>MSQPGGRGGRVWPPPGLPTSWGNRPDQLPLGGRLPGRSDTPSPPALSVEGHDAAGFAQTVSAMTPVVTQALQEAGEEHPDAAMALIRSCVAGWAQEQMRSGTSVTAATQARLARALYEELYGMGPLAQIVADPEVENIDINGCDQVWVSYRDGRIERGPAVAASNEELIGKVQRWSTYQSANPREFSWTNPLLNAALGEELRLSAVMSVTPYPCVSLRFHRHVDVTLNDLVQLGTLDPVLAAFLRAGVRGRRPVSPATMHRIRATLRHALNLAIKQERLIDFNPAAVIELPDAVRPKALVWTAERVRHWQGEHARHLATVKGRAAGKRINVVDTWIGAPRPSPVMVWTPEQTGRFLAAAATHRLFALYRLVALRGLRRGEACGLRWKDVDLDSGVVAVCWQVIQLGWDTIEGKPKTDASERVIALDAQTMTILQAHRKRQARELLAAGPARVDSGFVFTNPDGSRLHPQHLTDQFCWLAYTAGLPPIRLHDLRHGAASMMLAAGVDVKIVQETLGHTSSSFTRDTYTSVYPEVAKAAAEKTAALVIPAAGSHR</sequence>
<dbReference type="Pfam" id="PF00589">
    <property type="entry name" value="Phage_integrase"/>
    <property type="match status" value="1"/>
</dbReference>
<comment type="caution">
    <text evidence="5">The sequence shown here is derived from an EMBL/GenBank/DDBJ whole genome shotgun (WGS) entry which is preliminary data.</text>
</comment>
<evidence type="ECO:0000256" key="2">
    <source>
        <dbReference type="ARBA" id="ARBA00023172"/>
    </source>
</evidence>
<gene>
    <name evidence="5" type="ORF">GCM10022226_47370</name>
</gene>
<dbReference type="Proteomes" id="UP001500888">
    <property type="component" value="Unassembled WGS sequence"/>
</dbReference>
<keyword evidence="1" id="KW-0238">DNA-binding</keyword>
<dbReference type="InterPro" id="IPR013762">
    <property type="entry name" value="Integrase-like_cat_sf"/>
</dbReference>
<dbReference type="SUPFAM" id="SSF56349">
    <property type="entry name" value="DNA breaking-rejoining enzymes"/>
    <property type="match status" value="2"/>
</dbReference>
<evidence type="ECO:0000313" key="5">
    <source>
        <dbReference type="EMBL" id="GAA3821625.1"/>
    </source>
</evidence>
<dbReference type="PANTHER" id="PTHR30349:SF91">
    <property type="entry name" value="INTA PROTEIN"/>
    <property type="match status" value="1"/>
</dbReference>
<dbReference type="InterPro" id="IPR002104">
    <property type="entry name" value="Integrase_catalytic"/>
</dbReference>
<proteinExistence type="predicted"/>
<evidence type="ECO:0000259" key="4">
    <source>
        <dbReference type="PROSITE" id="PS51898"/>
    </source>
</evidence>
<evidence type="ECO:0000256" key="3">
    <source>
        <dbReference type="SAM" id="MobiDB-lite"/>
    </source>
</evidence>
<evidence type="ECO:0000256" key="1">
    <source>
        <dbReference type="ARBA" id="ARBA00023125"/>
    </source>
</evidence>
<keyword evidence="6" id="KW-1185">Reference proteome</keyword>
<keyword evidence="2" id="KW-0233">DNA recombination</keyword>
<protein>
    <recommendedName>
        <fullName evidence="4">Tyr recombinase domain-containing protein</fullName>
    </recommendedName>
</protein>
<evidence type="ECO:0000313" key="6">
    <source>
        <dbReference type="Proteomes" id="UP001500888"/>
    </source>
</evidence>
<accession>A0ABP7ILX9</accession>
<dbReference type="InterPro" id="IPR010998">
    <property type="entry name" value="Integrase_recombinase_N"/>
</dbReference>
<dbReference type="CDD" id="cd01189">
    <property type="entry name" value="INT_ICEBs1_C_like"/>
    <property type="match status" value="1"/>
</dbReference>
<dbReference type="EMBL" id="BAAAZR010000017">
    <property type="protein sequence ID" value="GAA3821625.1"/>
    <property type="molecule type" value="Genomic_DNA"/>
</dbReference>